<dbReference type="Proteomes" id="UP000275267">
    <property type="component" value="Unassembled WGS sequence"/>
</dbReference>
<keyword evidence="2" id="KW-0472">Membrane</keyword>
<evidence type="ECO:0000313" key="3">
    <source>
        <dbReference type="EMBL" id="RLN23279.1"/>
    </source>
</evidence>
<feature type="region of interest" description="Disordered" evidence="1">
    <location>
        <begin position="59"/>
        <end position="151"/>
    </location>
</feature>
<accession>A0A3L6SKY0</accession>
<gene>
    <name evidence="3" type="ORF">C2845_PM07G08800</name>
</gene>
<feature type="transmembrane region" description="Helical" evidence="2">
    <location>
        <begin position="28"/>
        <end position="49"/>
    </location>
</feature>
<keyword evidence="2" id="KW-1133">Transmembrane helix</keyword>
<evidence type="ECO:0000313" key="4">
    <source>
        <dbReference type="Proteomes" id="UP000275267"/>
    </source>
</evidence>
<keyword evidence="4" id="KW-1185">Reference proteome</keyword>
<sequence length="199" mass="20754">MPPPPPPSSMRPPVTHTRPQLRPRPVPLVTTVLISVLVFISVLCHPVAADASRALRYHRKHRRHHNRHHRAENSGGHIALPPAPALPPDVDGDSPAEPPGLPPDAGDAPAPRRRHHKPCCPPSHPPLSVAPAGAPAPAPAKPPAAFSSAKPTDAFPCQAAVVASGKATNIPLAKATVARASQSTVVVTLACQTDTLQSD</sequence>
<name>A0A3L6SKY0_PANMI</name>
<keyword evidence="2" id="KW-0812">Transmembrane</keyword>
<reference evidence="4" key="1">
    <citation type="journal article" date="2019" name="Nat. Commun.">
        <title>The genome of broomcorn millet.</title>
        <authorList>
            <person name="Zou C."/>
            <person name="Miki D."/>
            <person name="Li D."/>
            <person name="Tang Q."/>
            <person name="Xiao L."/>
            <person name="Rajput S."/>
            <person name="Deng P."/>
            <person name="Jia W."/>
            <person name="Huang R."/>
            <person name="Zhang M."/>
            <person name="Sun Y."/>
            <person name="Hu J."/>
            <person name="Fu X."/>
            <person name="Schnable P.S."/>
            <person name="Li F."/>
            <person name="Zhang H."/>
            <person name="Feng B."/>
            <person name="Zhu X."/>
            <person name="Liu R."/>
            <person name="Schnable J.C."/>
            <person name="Zhu J.-K."/>
            <person name="Zhang H."/>
        </authorList>
    </citation>
    <scope>NUCLEOTIDE SEQUENCE [LARGE SCALE GENOMIC DNA]</scope>
</reference>
<dbReference type="EMBL" id="PQIB02000004">
    <property type="protein sequence ID" value="RLN23279.1"/>
    <property type="molecule type" value="Genomic_DNA"/>
</dbReference>
<evidence type="ECO:0000256" key="1">
    <source>
        <dbReference type="SAM" id="MobiDB-lite"/>
    </source>
</evidence>
<dbReference type="AlphaFoldDB" id="A0A3L6SKY0"/>
<feature type="compositionally biased region" description="Pro residues" evidence="1">
    <location>
        <begin position="1"/>
        <end position="10"/>
    </location>
</feature>
<feature type="region of interest" description="Disordered" evidence="1">
    <location>
        <begin position="1"/>
        <end position="22"/>
    </location>
</feature>
<protein>
    <submittedName>
        <fullName evidence="3">Polygalacturonase</fullName>
    </submittedName>
</protein>
<organism evidence="3 4">
    <name type="scientific">Panicum miliaceum</name>
    <name type="common">Proso millet</name>
    <name type="synonym">Broomcorn millet</name>
    <dbReference type="NCBI Taxonomy" id="4540"/>
    <lineage>
        <taxon>Eukaryota</taxon>
        <taxon>Viridiplantae</taxon>
        <taxon>Streptophyta</taxon>
        <taxon>Embryophyta</taxon>
        <taxon>Tracheophyta</taxon>
        <taxon>Spermatophyta</taxon>
        <taxon>Magnoliopsida</taxon>
        <taxon>Liliopsida</taxon>
        <taxon>Poales</taxon>
        <taxon>Poaceae</taxon>
        <taxon>PACMAD clade</taxon>
        <taxon>Panicoideae</taxon>
        <taxon>Panicodae</taxon>
        <taxon>Paniceae</taxon>
        <taxon>Panicinae</taxon>
        <taxon>Panicum</taxon>
        <taxon>Panicum sect. Panicum</taxon>
    </lineage>
</organism>
<evidence type="ECO:0000256" key="2">
    <source>
        <dbReference type="SAM" id="Phobius"/>
    </source>
</evidence>
<proteinExistence type="predicted"/>
<comment type="caution">
    <text evidence="3">The sequence shown here is derived from an EMBL/GenBank/DDBJ whole genome shotgun (WGS) entry which is preliminary data.</text>
</comment>
<feature type="compositionally biased region" description="Basic residues" evidence="1">
    <location>
        <begin position="59"/>
        <end position="70"/>
    </location>
</feature>
<dbReference type="STRING" id="4540.A0A3L6SKY0"/>